<name>A0A0F9FFR9_9ZZZZ</name>
<keyword evidence="1" id="KW-0812">Transmembrane</keyword>
<sequence>MIDPGTIQAISTVGFPIVAFLLVFWQSNTVIKSNTAALKELTLMLKR</sequence>
<dbReference type="EMBL" id="LAZR01021489">
    <property type="protein sequence ID" value="KKL85143.1"/>
    <property type="molecule type" value="Genomic_DNA"/>
</dbReference>
<keyword evidence="1" id="KW-0472">Membrane</keyword>
<evidence type="ECO:0000313" key="2">
    <source>
        <dbReference type="EMBL" id="KKL85143.1"/>
    </source>
</evidence>
<reference evidence="2" key="1">
    <citation type="journal article" date="2015" name="Nature">
        <title>Complex archaea that bridge the gap between prokaryotes and eukaryotes.</title>
        <authorList>
            <person name="Spang A."/>
            <person name="Saw J.H."/>
            <person name="Jorgensen S.L."/>
            <person name="Zaremba-Niedzwiedzka K."/>
            <person name="Martijn J."/>
            <person name="Lind A.E."/>
            <person name="van Eijk R."/>
            <person name="Schleper C."/>
            <person name="Guy L."/>
            <person name="Ettema T.J."/>
        </authorList>
    </citation>
    <scope>NUCLEOTIDE SEQUENCE</scope>
</reference>
<organism evidence="2">
    <name type="scientific">marine sediment metagenome</name>
    <dbReference type="NCBI Taxonomy" id="412755"/>
    <lineage>
        <taxon>unclassified sequences</taxon>
        <taxon>metagenomes</taxon>
        <taxon>ecological metagenomes</taxon>
    </lineage>
</organism>
<feature type="transmembrane region" description="Helical" evidence="1">
    <location>
        <begin position="6"/>
        <end position="25"/>
    </location>
</feature>
<dbReference type="AlphaFoldDB" id="A0A0F9FFR9"/>
<gene>
    <name evidence="2" type="ORF">LCGC14_1957680</name>
</gene>
<comment type="caution">
    <text evidence="2">The sequence shown here is derived from an EMBL/GenBank/DDBJ whole genome shotgun (WGS) entry which is preliminary data.</text>
</comment>
<proteinExistence type="predicted"/>
<accession>A0A0F9FFR9</accession>
<protein>
    <submittedName>
        <fullName evidence="2">Uncharacterized protein</fullName>
    </submittedName>
</protein>
<keyword evidence="1" id="KW-1133">Transmembrane helix</keyword>
<evidence type="ECO:0000256" key="1">
    <source>
        <dbReference type="SAM" id="Phobius"/>
    </source>
</evidence>